<dbReference type="GO" id="GO:0003824">
    <property type="term" value="F:catalytic activity"/>
    <property type="evidence" value="ECO:0007669"/>
    <property type="project" value="InterPro"/>
</dbReference>
<dbReference type="AlphaFoldDB" id="A0AAV4LEZ3"/>
<feature type="domain" description="Cyclodeaminase/cyclohydrolase" evidence="1">
    <location>
        <begin position="19"/>
        <end position="168"/>
    </location>
</feature>
<dbReference type="Proteomes" id="UP001057291">
    <property type="component" value="Unassembled WGS sequence"/>
</dbReference>
<evidence type="ECO:0000259" key="1">
    <source>
        <dbReference type="Pfam" id="PF04961"/>
    </source>
</evidence>
<dbReference type="SUPFAM" id="SSF101262">
    <property type="entry name" value="Methenyltetrahydrofolate cyclohydrolase-like"/>
    <property type="match status" value="1"/>
</dbReference>
<dbReference type="Gene3D" id="1.20.120.680">
    <property type="entry name" value="Formiminotetrahydrofolate cyclodeaminase monomer, up-and-down helical bundle"/>
    <property type="match status" value="1"/>
</dbReference>
<name>A0AAV4LEZ3_9BACL</name>
<dbReference type="Pfam" id="PF04961">
    <property type="entry name" value="FTCD_C"/>
    <property type="match status" value="1"/>
</dbReference>
<evidence type="ECO:0000313" key="3">
    <source>
        <dbReference type="Proteomes" id="UP001057291"/>
    </source>
</evidence>
<keyword evidence="3" id="KW-1185">Reference proteome</keyword>
<dbReference type="RefSeq" id="WP_282199491.1">
    <property type="nucleotide sequence ID" value="NZ_BOQE01000001.1"/>
</dbReference>
<evidence type="ECO:0000313" key="2">
    <source>
        <dbReference type="EMBL" id="GIM46382.1"/>
    </source>
</evidence>
<organism evidence="2 3">
    <name type="scientific">Collibacillus ludicampi</name>
    <dbReference type="NCBI Taxonomy" id="2771369"/>
    <lineage>
        <taxon>Bacteria</taxon>
        <taxon>Bacillati</taxon>
        <taxon>Bacillota</taxon>
        <taxon>Bacilli</taxon>
        <taxon>Bacillales</taxon>
        <taxon>Alicyclobacillaceae</taxon>
        <taxon>Collibacillus</taxon>
    </lineage>
</organism>
<dbReference type="InterPro" id="IPR007044">
    <property type="entry name" value="Cyclodeamin/CycHdrlase"/>
</dbReference>
<dbReference type="InterPro" id="IPR036178">
    <property type="entry name" value="Formintransfe-cycloase-like_sf"/>
</dbReference>
<sequence>MTALNRGGDSFIDRSLPMFCQHVALPDLPSPTGGAVAGVTGALLASLSELVLRVTVNHLPAHQRTDDANEWKDLIAAMEEFRRKLLAYSEEDVYEVEKLAHGQRESCVRKQIAALAKIASHLVKVLRSLEQVADRLHPSVLADARAVAHLGKGAADAIYEIEIANIRMHGDGDSVLLQRIAMWREDAHLAVDGILAKTNLIV</sequence>
<accession>A0AAV4LEZ3</accession>
<protein>
    <recommendedName>
        <fullName evidence="1">Cyclodeaminase/cyclohydrolase domain-containing protein</fullName>
    </recommendedName>
</protein>
<dbReference type="EMBL" id="BOQE01000001">
    <property type="protein sequence ID" value="GIM46382.1"/>
    <property type="molecule type" value="Genomic_DNA"/>
</dbReference>
<comment type="caution">
    <text evidence="2">The sequence shown here is derived from an EMBL/GenBank/DDBJ whole genome shotgun (WGS) entry which is preliminary data.</text>
</comment>
<reference evidence="2" key="1">
    <citation type="journal article" date="2023" name="Int. J. Syst. Evol. Microbiol.">
        <title>Collibacillus ludicampi gen. nov., sp. nov., a new soil bacterium of the family Alicyclobacillaceae.</title>
        <authorList>
            <person name="Jojima T."/>
            <person name="Ioku Y."/>
            <person name="Fukuta Y."/>
            <person name="Shirasaka N."/>
            <person name="Matsumura Y."/>
            <person name="Mori M."/>
        </authorList>
    </citation>
    <scope>NUCLEOTIDE SEQUENCE</scope>
    <source>
        <strain evidence="2">TP075</strain>
    </source>
</reference>
<proteinExistence type="predicted"/>
<gene>
    <name evidence="2" type="ORF">DNHGIG_19310</name>
</gene>